<protein>
    <recommendedName>
        <fullName evidence="4">VCBS repeat-containing protein</fullName>
    </recommendedName>
</protein>
<evidence type="ECO:0000313" key="3">
    <source>
        <dbReference type="Proteomes" id="UP001055057"/>
    </source>
</evidence>
<accession>A0ABQ4TXS0</accession>
<keyword evidence="3" id="KW-1185">Reference proteome</keyword>
<evidence type="ECO:0008006" key="4">
    <source>
        <dbReference type="Google" id="ProtNLM"/>
    </source>
</evidence>
<organism evidence="2 3">
    <name type="scientific">Methylobacterium trifolii</name>
    <dbReference type="NCBI Taxonomy" id="1003092"/>
    <lineage>
        <taxon>Bacteria</taxon>
        <taxon>Pseudomonadati</taxon>
        <taxon>Pseudomonadota</taxon>
        <taxon>Alphaproteobacteria</taxon>
        <taxon>Hyphomicrobiales</taxon>
        <taxon>Methylobacteriaceae</taxon>
        <taxon>Methylobacterium</taxon>
    </lineage>
</organism>
<feature type="chain" id="PRO_5045435387" description="VCBS repeat-containing protein" evidence="1">
    <location>
        <begin position="26"/>
        <end position="249"/>
    </location>
</feature>
<proteinExistence type="predicted"/>
<reference evidence="2" key="1">
    <citation type="journal article" date="2021" name="Front. Microbiol.">
        <title>Comprehensive Comparative Genomics and Phenotyping of Methylobacterium Species.</title>
        <authorList>
            <person name="Alessa O."/>
            <person name="Ogura Y."/>
            <person name="Fujitani Y."/>
            <person name="Takami H."/>
            <person name="Hayashi T."/>
            <person name="Sahin N."/>
            <person name="Tani A."/>
        </authorList>
    </citation>
    <scope>NUCLEOTIDE SEQUENCE</scope>
    <source>
        <strain evidence="2">DSM 23632</strain>
    </source>
</reference>
<comment type="caution">
    <text evidence="2">The sequence shown here is derived from an EMBL/GenBank/DDBJ whole genome shotgun (WGS) entry which is preliminary data.</text>
</comment>
<dbReference type="RefSeq" id="WP_238181436.1">
    <property type="nucleotide sequence ID" value="NZ_BPRB01000054.1"/>
</dbReference>
<dbReference type="Proteomes" id="UP001055057">
    <property type="component" value="Unassembled WGS sequence"/>
</dbReference>
<dbReference type="EMBL" id="BPRB01000054">
    <property type="protein sequence ID" value="GJE58837.1"/>
    <property type="molecule type" value="Genomic_DNA"/>
</dbReference>
<evidence type="ECO:0000256" key="1">
    <source>
        <dbReference type="SAM" id="SignalP"/>
    </source>
</evidence>
<gene>
    <name evidence="2" type="ORF">MPOCJGCO_0922</name>
</gene>
<sequence>MNRLLCAFAVLTLALSLRRVAPARAEEALVPPAVYPALARSGSDAESFAPKGWTVEAVAKGDLDRDGRSDLAFVLHEQDKAKILPISTTTPDQTWDSNPRILAIAFARPDGGYRLVVQNHSLIPRRESANLDDAFEDPQSLAIVRGAISVKLHLFASTGGADTGYKTFIFRHHTQSFVLIGYDASNVQRMSGETRETSVNYLTGRATVATGTISDDATRRRSRTLPPGALLTFEDVGDGLEFDPFAERR</sequence>
<evidence type="ECO:0000313" key="2">
    <source>
        <dbReference type="EMBL" id="GJE58837.1"/>
    </source>
</evidence>
<name>A0ABQ4TXS0_9HYPH</name>
<keyword evidence="1" id="KW-0732">Signal</keyword>
<feature type="signal peptide" evidence="1">
    <location>
        <begin position="1"/>
        <end position="25"/>
    </location>
</feature>
<reference evidence="2" key="2">
    <citation type="submission" date="2021-08" db="EMBL/GenBank/DDBJ databases">
        <authorList>
            <person name="Tani A."/>
            <person name="Ola A."/>
            <person name="Ogura Y."/>
            <person name="Katsura K."/>
            <person name="Hayashi T."/>
        </authorList>
    </citation>
    <scope>NUCLEOTIDE SEQUENCE</scope>
    <source>
        <strain evidence="2">DSM 23632</strain>
    </source>
</reference>